<comment type="subunit">
    <text evidence="2">Component of a cohesin-like complex composed of ScpA, ScpB and the Smc homodimer, in which ScpA and ScpB bind to the head domain of Smc. The presence of the three proteins is required for the association of the complex with DNA.</text>
</comment>
<comment type="function">
    <text evidence="2">Participates in chromosomal partition during cell division. May act via the formation of a condensin-like complex containing Smc and ScpB that pull DNA away from mid-cell into both cell halves.</text>
</comment>
<evidence type="ECO:0000313" key="4">
    <source>
        <dbReference type="EMBL" id="VGO15573.1"/>
    </source>
</evidence>
<dbReference type="AlphaFoldDB" id="A0A6C2U6P7"/>
<comment type="subcellular location">
    <subcellularLocation>
        <location evidence="2">Cytoplasm</location>
    </subcellularLocation>
    <text evidence="2">Associated with two foci at the outer edges of the nucleoid region in young cells, and at four foci within both cell halves in older cells.</text>
</comment>
<feature type="compositionally biased region" description="Acidic residues" evidence="3">
    <location>
        <begin position="269"/>
        <end position="288"/>
    </location>
</feature>
<organism evidence="4 5">
    <name type="scientific">Pontiella desulfatans</name>
    <dbReference type="NCBI Taxonomy" id="2750659"/>
    <lineage>
        <taxon>Bacteria</taxon>
        <taxon>Pseudomonadati</taxon>
        <taxon>Kiritimatiellota</taxon>
        <taxon>Kiritimatiellia</taxon>
        <taxon>Kiritimatiellales</taxon>
        <taxon>Pontiellaceae</taxon>
        <taxon>Pontiella</taxon>
    </lineage>
</organism>
<dbReference type="Gene3D" id="1.10.10.580">
    <property type="entry name" value="Structural maintenance of chromosome 1. Chain E"/>
    <property type="match status" value="1"/>
</dbReference>
<dbReference type="Gene3D" id="6.10.250.2410">
    <property type="match status" value="1"/>
</dbReference>
<evidence type="ECO:0000313" key="5">
    <source>
        <dbReference type="Proteomes" id="UP000366872"/>
    </source>
</evidence>
<dbReference type="GO" id="GO:0005737">
    <property type="term" value="C:cytoplasm"/>
    <property type="evidence" value="ECO:0007669"/>
    <property type="project" value="UniProtKB-SubCell"/>
</dbReference>
<evidence type="ECO:0000256" key="3">
    <source>
        <dbReference type="SAM" id="MobiDB-lite"/>
    </source>
</evidence>
<sequence>MELIKDDYKVSLEVFEGPLDLLLYLIKKDEVDIYDIPIGRITDQYMEYLQLMKVLDLNIAGDFIVMSATLMLIKSRMLLPVDERKEQEEEDEEDPRWDLVRQLVEYKKFKDAADYLEDLELYQENVFGRESDHVELGAAPEIDMRDASIFDLIASLNEALGRVQEEDLQEIFAEEYTVGQKVTYIVENLKVVSRMCVSDLFGGMVSRQEIVCTFLAVLELIKLNKIACVQDAHFGDIVVEPREPDPEPTLPPEEPEEPHPEFSLGDERIDIDDDFDEEDELDDEDEDF</sequence>
<accession>A0A6C2U6P7</accession>
<dbReference type="InterPro" id="IPR023093">
    <property type="entry name" value="ScpA-like_C"/>
</dbReference>
<dbReference type="GO" id="GO:0051301">
    <property type="term" value="P:cell division"/>
    <property type="evidence" value="ECO:0007669"/>
    <property type="project" value="UniProtKB-KW"/>
</dbReference>
<keyword evidence="2" id="KW-0963">Cytoplasm</keyword>
<keyword evidence="2" id="KW-0131">Cell cycle</keyword>
<keyword evidence="2" id="KW-0132">Cell division</keyword>
<feature type="region of interest" description="Disordered" evidence="3">
    <location>
        <begin position="239"/>
        <end position="288"/>
    </location>
</feature>
<dbReference type="EMBL" id="CAAHFG010000002">
    <property type="protein sequence ID" value="VGO15573.1"/>
    <property type="molecule type" value="Genomic_DNA"/>
</dbReference>
<dbReference type="Proteomes" id="UP000366872">
    <property type="component" value="Unassembled WGS sequence"/>
</dbReference>
<dbReference type="PANTHER" id="PTHR33969:SF2">
    <property type="entry name" value="SEGREGATION AND CONDENSATION PROTEIN A"/>
    <property type="match status" value="1"/>
</dbReference>
<gene>
    <name evidence="4" type="primary">scpA_1</name>
    <name evidence="2" type="synonym">scpA</name>
    <name evidence="4" type="ORF">PDESU_04158</name>
</gene>
<dbReference type="HAMAP" id="MF_01805">
    <property type="entry name" value="ScpA"/>
    <property type="match status" value="1"/>
</dbReference>
<keyword evidence="5" id="KW-1185">Reference proteome</keyword>
<feature type="compositionally biased region" description="Basic and acidic residues" evidence="3">
    <location>
        <begin position="257"/>
        <end position="268"/>
    </location>
</feature>
<evidence type="ECO:0000256" key="1">
    <source>
        <dbReference type="ARBA" id="ARBA00044777"/>
    </source>
</evidence>
<dbReference type="InterPro" id="IPR003768">
    <property type="entry name" value="ScpA"/>
</dbReference>
<keyword evidence="2" id="KW-0159">Chromosome partition</keyword>
<evidence type="ECO:0000256" key="2">
    <source>
        <dbReference type="HAMAP-Rule" id="MF_01805"/>
    </source>
</evidence>
<dbReference type="GO" id="GO:0007059">
    <property type="term" value="P:chromosome segregation"/>
    <property type="evidence" value="ECO:0007669"/>
    <property type="project" value="UniProtKB-UniRule"/>
</dbReference>
<dbReference type="PANTHER" id="PTHR33969">
    <property type="entry name" value="SEGREGATION AND CONDENSATION PROTEIN A"/>
    <property type="match status" value="1"/>
</dbReference>
<reference evidence="4 5" key="1">
    <citation type="submission" date="2019-04" db="EMBL/GenBank/DDBJ databases">
        <authorList>
            <person name="Van Vliet M D."/>
        </authorList>
    </citation>
    <scope>NUCLEOTIDE SEQUENCE [LARGE SCALE GENOMIC DNA]</scope>
    <source>
        <strain evidence="4 5">F1</strain>
    </source>
</reference>
<dbReference type="GO" id="GO:0006260">
    <property type="term" value="P:DNA replication"/>
    <property type="evidence" value="ECO:0007669"/>
    <property type="project" value="UniProtKB-UniRule"/>
</dbReference>
<dbReference type="Pfam" id="PF02616">
    <property type="entry name" value="SMC_ScpA"/>
    <property type="match status" value="1"/>
</dbReference>
<proteinExistence type="inferred from homology"/>
<comment type="similarity">
    <text evidence="2">Belongs to the ScpA family.</text>
</comment>
<dbReference type="RefSeq" id="WP_222847256.1">
    <property type="nucleotide sequence ID" value="NZ_CAAHFG010000002.1"/>
</dbReference>
<protein>
    <recommendedName>
        <fullName evidence="1 2">Segregation and condensation protein A</fullName>
    </recommendedName>
</protein>
<name>A0A6C2U6P7_PONDE</name>